<keyword evidence="8" id="KW-1185">Reference proteome</keyword>
<organism evidence="7 8">
    <name type="scientific">Eutypa lata (strain UCR-EL1)</name>
    <name type="common">Grapevine dieback disease fungus</name>
    <name type="synonym">Eutypa armeniacae</name>
    <dbReference type="NCBI Taxonomy" id="1287681"/>
    <lineage>
        <taxon>Eukaryota</taxon>
        <taxon>Fungi</taxon>
        <taxon>Dikarya</taxon>
        <taxon>Ascomycota</taxon>
        <taxon>Pezizomycotina</taxon>
        <taxon>Sordariomycetes</taxon>
        <taxon>Xylariomycetidae</taxon>
        <taxon>Xylariales</taxon>
        <taxon>Diatrypaceae</taxon>
        <taxon>Eutypa</taxon>
    </lineage>
</organism>
<dbReference type="GO" id="GO:0071944">
    <property type="term" value="C:cell periphery"/>
    <property type="evidence" value="ECO:0007669"/>
    <property type="project" value="UniProtKB-ARBA"/>
</dbReference>
<name>M7SB23_EUTLA</name>
<feature type="region of interest" description="Disordered" evidence="5">
    <location>
        <begin position="146"/>
        <end position="202"/>
    </location>
</feature>
<sequence length="360" mass="37422">MSGWEGSSSSGSGLPFWSNDCEAPANPANLSHTVLAPPEDVTFHPGEQINISWHSGIRADVLKIDGPPWAGGFHPASWQWSAFLQSEDEKTSVTILDNQNFTFGYDVAWTVLGDCTNSAINQTWTIPTSLDITETIFNVVVVNMTNPDTQSSTTGPAFTIKAGKPTSGGTTSPSSTANEPSFAAATATATSTSDGSPASTTAIQTPTLSAAPAEGDTSQAEGGGGQGLGVGAKAGIGAGVGVSALFFLLALLLFWRRRRRSPGTEGATPNSDEEKGCEQAKKGGVELEGNSRRAAVEAEAPVPRELAATSNDDEEDVKTPGSALSVNFDPYAPRYPSGPVEMPANELFVAEMPDNSSPVR</sequence>
<dbReference type="eggNOG" id="ENOG502SVYD">
    <property type="taxonomic scope" value="Eukaryota"/>
</dbReference>
<evidence type="ECO:0000256" key="2">
    <source>
        <dbReference type="ARBA" id="ARBA00022692"/>
    </source>
</evidence>
<feature type="compositionally biased region" description="Polar residues" evidence="5">
    <location>
        <begin position="146"/>
        <end position="156"/>
    </location>
</feature>
<dbReference type="OrthoDB" id="4751990at2759"/>
<dbReference type="GO" id="GO:0016020">
    <property type="term" value="C:membrane"/>
    <property type="evidence" value="ECO:0007669"/>
    <property type="project" value="UniProtKB-SubCell"/>
</dbReference>
<feature type="transmembrane region" description="Helical" evidence="6">
    <location>
        <begin position="236"/>
        <end position="255"/>
    </location>
</feature>
<dbReference type="Proteomes" id="UP000012174">
    <property type="component" value="Unassembled WGS sequence"/>
</dbReference>
<gene>
    <name evidence="7" type="ORF">UCREL1_9681</name>
</gene>
<evidence type="ECO:0000313" key="8">
    <source>
        <dbReference type="Proteomes" id="UP000012174"/>
    </source>
</evidence>
<feature type="region of interest" description="Disordered" evidence="5">
    <location>
        <begin position="261"/>
        <end position="330"/>
    </location>
</feature>
<dbReference type="AlphaFoldDB" id="M7SB23"/>
<feature type="compositionally biased region" description="Low complexity" evidence="5">
    <location>
        <begin position="165"/>
        <end position="202"/>
    </location>
</feature>
<dbReference type="PANTHER" id="PTHR15549">
    <property type="entry name" value="PAIRED IMMUNOGLOBULIN-LIKE TYPE 2 RECEPTOR"/>
    <property type="match status" value="1"/>
</dbReference>
<feature type="compositionally biased region" description="Basic and acidic residues" evidence="5">
    <location>
        <begin position="272"/>
        <end position="296"/>
    </location>
</feature>
<protein>
    <submittedName>
        <fullName evidence="7">Uncharacterized protein</fullName>
    </submittedName>
</protein>
<evidence type="ECO:0000256" key="6">
    <source>
        <dbReference type="SAM" id="Phobius"/>
    </source>
</evidence>
<dbReference type="EMBL" id="KB707234">
    <property type="protein sequence ID" value="EMR63384.1"/>
    <property type="molecule type" value="Genomic_DNA"/>
</dbReference>
<evidence type="ECO:0000256" key="3">
    <source>
        <dbReference type="ARBA" id="ARBA00022989"/>
    </source>
</evidence>
<reference evidence="8" key="1">
    <citation type="journal article" date="2013" name="Genome Announc.">
        <title>Draft genome sequence of the grapevine dieback fungus Eutypa lata UCR-EL1.</title>
        <authorList>
            <person name="Blanco-Ulate B."/>
            <person name="Rolshausen P.E."/>
            <person name="Cantu D."/>
        </authorList>
    </citation>
    <scope>NUCLEOTIDE SEQUENCE [LARGE SCALE GENOMIC DNA]</scope>
    <source>
        <strain evidence="8">UCR-EL1</strain>
    </source>
</reference>
<proteinExistence type="predicted"/>
<evidence type="ECO:0000256" key="1">
    <source>
        <dbReference type="ARBA" id="ARBA00004167"/>
    </source>
</evidence>
<evidence type="ECO:0000256" key="4">
    <source>
        <dbReference type="ARBA" id="ARBA00023136"/>
    </source>
</evidence>
<dbReference type="KEGG" id="ela:UCREL1_9681"/>
<dbReference type="HOGENOM" id="CLU_769530_0_0_1"/>
<accession>M7SB23</accession>
<keyword evidence="3 6" id="KW-1133">Transmembrane helix</keyword>
<keyword evidence="4 6" id="KW-0472">Membrane</keyword>
<evidence type="ECO:0000256" key="5">
    <source>
        <dbReference type="SAM" id="MobiDB-lite"/>
    </source>
</evidence>
<evidence type="ECO:0000313" key="7">
    <source>
        <dbReference type="EMBL" id="EMR63384.1"/>
    </source>
</evidence>
<comment type="subcellular location">
    <subcellularLocation>
        <location evidence="1">Membrane</location>
        <topology evidence="1">Single-pass membrane protein</topology>
    </subcellularLocation>
</comment>
<feature type="compositionally biased region" description="Low complexity" evidence="5">
    <location>
        <begin position="297"/>
        <end position="308"/>
    </location>
</feature>
<dbReference type="OMA" id="TWCKSTS"/>
<keyword evidence="2 6" id="KW-0812">Transmembrane</keyword>
<dbReference type="InterPro" id="IPR051694">
    <property type="entry name" value="Immunoregulatory_rcpt-like"/>
</dbReference>